<dbReference type="GO" id="GO:0003779">
    <property type="term" value="F:actin binding"/>
    <property type="evidence" value="ECO:0007669"/>
    <property type="project" value="UniProtKB-KW"/>
</dbReference>
<evidence type="ECO:0000313" key="7">
    <source>
        <dbReference type="Proteomes" id="UP001177023"/>
    </source>
</evidence>
<evidence type="ECO:0000256" key="4">
    <source>
        <dbReference type="PROSITE-ProRule" id="PRU00401"/>
    </source>
</evidence>
<feature type="compositionally biased region" description="Polar residues" evidence="5">
    <location>
        <begin position="118"/>
        <end position="127"/>
    </location>
</feature>
<protein>
    <recommendedName>
        <fullName evidence="8">Phosphatase and actin regulator</fullName>
    </recommendedName>
</protein>
<feature type="compositionally biased region" description="Basic and acidic residues" evidence="5">
    <location>
        <begin position="72"/>
        <end position="82"/>
    </location>
</feature>
<evidence type="ECO:0000256" key="1">
    <source>
        <dbReference type="ARBA" id="ARBA00009795"/>
    </source>
</evidence>
<dbReference type="InterPro" id="IPR004018">
    <property type="entry name" value="RPEL_repeat"/>
</dbReference>
<dbReference type="EMBL" id="CATQJA010002552">
    <property type="protein sequence ID" value="CAJ0571241.1"/>
    <property type="molecule type" value="Genomic_DNA"/>
</dbReference>
<dbReference type="Gene3D" id="6.10.140.2130">
    <property type="match status" value="1"/>
</dbReference>
<name>A0AA36FXX4_9BILA</name>
<dbReference type="Proteomes" id="UP001177023">
    <property type="component" value="Unassembled WGS sequence"/>
</dbReference>
<evidence type="ECO:0008006" key="8">
    <source>
        <dbReference type="Google" id="ProtNLM"/>
    </source>
</evidence>
<organism evidence="6 7">
    <name type="scientific">Mesorhabditis spiculigera</name>
    <dbReference type="NCBI Taxonomy" id="96644"/>
    <lineage>
        <taxon>Eukaryota</taxon>
        <taxon>Metazoa</taxon>
        <taxon>Ecdysozoa</taxon>
        <taxon>Nematoda</taxon>
        <taxon>Chromadorea</taxon>
        <taxon>Rhabditida</taxon>
        <taxon>Rhabditina</taxon>
        <taxon>Rhabditomorpha</taxon>
        <taxon>Rhabditoidea</taxon>
        <taxon>Rhabditidae</taxon>
        <taxon>Mesorhabditinae</taxon>
        <taxon>Mesorhabditis</taxon>
    </lineage>
</organism>
<proteinExistence type="inferred from homology"/>
<feature type="region of interest" description="Disordered" evidence="5">
    <location>
        <begin position="63"/>
        <end position="82"/>
    </location>
</feature>
<comment type="caution">
    <text evidence="6">The sequence shown here is derived from an EMBL/GenBank/DDBJ whole genome shotgun (WGS) entry which is preliminary data.</text>
</comment>
<dbReference type="PROSITE" id="PS51073">
    <property type="entry name" value="RPEL"/>
    <property type="match status" value="2"/>
</dbReference>
<reference evidence="6" key="1">
    <citation type="submission" date="2023-06" db="EMBL/GenBank/DDBJ databases">
        <authorList>
            <person name="Delattre M."/>
        </authorList>
    </citation>
    <scope>NUCLEOTIDE SEQUENCE</scope>
    <source>
        <strain evidence="6">AF72</strain>
    </source>
</reference>
<keyword evidence="7" id="KW-1185">Reference proteome</keyword>
<feature type="region of interest" description="Disordered" evidence="5">
    <location>
        <begin position="90"/>
        <end position="196"/>
    </location>
</feature>
<dbReference type="PANTHER" id="PTHR12751">
    <property type="entry name" value="PHOSPHATASE AND ACTIN REGULATOR PHACTR"/>
    <property type="match status" value="1"/>
</dbReference>
<evidence type="ECO:0000256" key="3">
    <source>
        <dbReference type="ARBA" id="ARBA00023203"/>
    </source>
</evidence>
<feature type="non-terminal residue" evidence="6">
    <location>
        <position position="349"/>
    </location>
</feature>
<accession>A0AA36FXX4</accession>
<dbReference type="SMART" id="SM00707">
    <property type="entry name" value="RPEL"/>
    <property type="match status" value="2"/>
</dbReference>
<dbReference type="PANTHER" id="PTHR12751:SF18">
    <property type="entry name" value="PHOSPHATASE AND ACTIN REGULATOR 1"/>
    <property type="match status" value="1"/>
</dbReference>
<evidence type="ECO:0000256" key="5">
    <source>
        <dbReference type="SAM" id="MobiDB-lite"/>
    </source>
</evidence>
<comment type="similarity">
    <text evidence="1">Belongs to the phosphatase and actin regulator family.</text>
</comment>
<dbReference type="GO" id="GO:0030036">
    <property type="term" value="P:actin cytoskeleton organization"/>
    <property type="evidence" value="ECO:0007669"/>
    <property type="project" value="TreeGrafter"/>
</dbReference>
<keyword evidence="2" id="KW-0677">Repeat</keyword>
<feature type="repeat" description="RPEL" evidence="4">
    <location>
        <begin position="231"/>
        <end position="256"/>
    </location>
</feature>
<dbReference type="AlphaFoldDB" id="A0AA36FXX4"/>
<feature type="compositionally biased region" description="Pro residues" evidence="5">
    <location>
        <begin position="162"/>
        <end position="173"/>
    </location>
</feature>
<sequence>MSENDHPTNSRKVGVVYLEPPYFELPLLIRDSFYERGWDWVTKVRRMVRRKLRGIEYLFNGEETETEDEDDSMRVKDQKQTSQRVMEEIAAKEPDLKAVPTRPVLRRPGQPSRVRLRQPNNNSPKKTTSGERKAVIGDDGLVTRLTDDSDSDGEIQYRDDPPPPPPPQQPPVNPNAASRTEEEDEDDVPIAGGLASKVMRKDTLALRLDQQEDFNGQSADERRENMQSASARLLRKLSERPTATELLDRNILRGDEDQRVISMEEKRKMLLRKLSFRPTIQQLKDQQIIQFNDYVEVTEAEVYDRKADKPWTRLTPTDKALIRKELNDFKATEMDVHEDSRMFTRFHKP</sequence>
<evidence type="ECO:0000313" key="6">
    <source>
        <dbReference type="EMBL" id="CAJ0571241.1"/>
    </source>
</evidence>
<feature type="repeat" description="RPEL" evidence="4">
    <location>
        <begin position="268"/>
        <end position="293"/>
    </location>
</feature>
<dbReference type="Pfam" id="PF02755">
    <property type="entry name" value="RPEL"/>
    <property type="match status" value="1"/>
</dbReference>
<dbReference type="Gene3D" id="6.10.140.1750">
    <property type="match status" value="1"/>
</dbReference>
<keyword evidence="3" id="KW-0009">Actin-binding</keyword>
<gene>
    <name evidence="6" type="ORF">MSPICULIGERA_LOCUS9655</name>
</gene>
<evidence type="ECO:0000256" key="2">
    <source>
        <dbReference type="ARBA" id="ARBA00022737"/>
    </source>
</evidence>